<evidence type="ECO:0000313" key="3">
    <source>
        <dbReference type="Proteomes" id="UP001629113"/>
    </source>
</evidence>
<organism evidence="2 3">
    <name type="scientific">Phlyctema vagabunda</name>
    <dbReference type="NCBI Taxonomy" id="108571"/>
    <lineage>
        <taxon>Eukaryota</taxon>
        <taxon>Fungi</taxon>
        <taxon>Dikarya</taxon>
        <taxon>Ascomycota</taxon>
        <taxon>Pezizomycotina</taxon>
        <taxon>Leotiomycetes</taxon>
        <taxon>Helotiales</taxon>
        <taxon>Dermateaceae</taxon>
        <taxon>Phlyctema</taxon>
    </lineage>
</organism>
<evidence type="ECO:0000256" key="1">
    <source>
        <dbReference type="SAM" id="MobiDB-lite"/>
    </source>
</evidence>
<feature type="compositionally biased region" description="Polar residues" evidence="1">
    <location>
        <begin position="1"/>
        <end position="10"/>
    </location>
</feature>
<comment type="caution">
    <text evidence="2">The sequence shown here is derived from an EMBL/GenBank/DDBJ whole genome shotgun (WGS) entry which is preliminary data.</text>
</comment>
<proteinExistence type="predicted"/>
<dbReference type="Proteomes" id="UP001629113">
    <property type="component" value="Unassembled WGS sequence"/>
</dbReference>
<evidence type="ECO:0000313" key="2">
    <source>
        <dbReference type="EMBL" id="KAL3420428.1"/>
    </source>
</evidence>
<sequence>MKGSDNQNAPARTIHDLGKKSREEIDKLNKDRKERKATQVAERKERLDLQSTERKRKHLENAQKNKEQEKVDREKKDDDSGIREWSEFKGCEGAITSLLEEDRVTKELHSARMEKLRVLFQAKETLRLQWAAAGNKVPTTTLW</sequence>
<accession>A0ABR4PAW6</accession>
<keyword evidence="3" id="KW-1185">Reference proteome</keyword>
<name>A0ABR4PAW6_9HELO</name>
<reference evidence="2 3" key="1">
    <citation type="submission" date="2024-06" db="EMBL/GenBank/DDBJ databases">
        <title>Complete genome of Phlyctema vagabunda strain 19-DSS-EL-015.</title>
        <authorList>
            <person name="Fiorenzani C."/>
        </authorList>
    </citation>
    <scope>NUCLEOTIDE SEQUENCE [LARGE SCALE GENOMIC DNA]</scope>
    <source>
        <strain evidence="2 3">19-DSS-EL-015</strain>
    </source>
</reference>
<protein>
    <submittedName>
        <fullName evidence="2">Uncharacterized protein</fullName>
    </submittedName>
</protein>
<gene>
    <name evidence="2" type="ORF">PVAG01_08927</name>
</gene>
<dbReference type="EMBL" id="JBFCZG010000007">
    <property type="protein sequence ID" value="KAL3420428.1"/>
    <property type="molecule type" value="Genomic_DNA"/>
</dbReference>
<feature type="region of interest" description="Disordered" evidence="1">
    <location>
        <begin position="1"/>
        <end position="81"/>
    </location>
</feature>
<feature type="compositionally biased region" description="Basic and acidic residues" evidence="1">
    <location>
        <begin position="13"/>
        <end position="81"/>
    </location>
</feature>